<dbReference type="Proteomes" id="UP000817658">
    <property type="component" value="Chromosome 1"/>
</dbReference>
<proteinExistence type="predicted"/>
<feature type="compositionally biased region" description="Basic and acidic residues" evidence="1">
    <location>
        <begin position="30"/>
        <end position="40"/>
    </location>
</feature>
<organism evidence="2">
    <name type="scientific">Oryza sativa subsp. japonica</name>
    <name type="common">Rice</name>
    <dbReference type="NCBI Taxonomy" id="39947"/>
    <lineage>
        <taxon>Eukaryota</taxon>
        <taxon>Viridiplantae</taxon>
        <taxon>Streptophyta</taxon>
        <taxon>Embryophyta</taxon>
        <taxon>Tracheophyta</taxon>
        <taxon>Spermatophyta</taxon>
        <taxon>Magnoliopsida</taxon>
        <taxon>Liliopsida</taxon>
        <taxon>Poales</taxon>
        <taxon>Poaceae</taxon>
        <taxon>BOP clade</taxon>
        <taxon>Oryzoideae</taxon>
        <taxon>Oryzeae</taxon>
        <taxon>Oryzinae</taxon>
        <taxon>Oryza</taxon>
        <taxon>Oryza sativa</taxon>
    </lineage>
</organism>
<feature type="compositionally biased region" description="Basic residues" evidence="1">
    <location>
        <begin position="1"/>
        <end position="10"/>
    </location>
</feature>
<gene>
    <name evidence="2" type="primary">P0416D03.35</name>
</gene>
<feature type="compositionally biased region" description="Gly residues" evidence="1">
    <location>
        <begin position="64"/>
        <end position="75"/>
    </location>
</feature>
<evidence type="ECO:0000256" key="1">
    <source>
        <dbReference type="SAM" id="MobiDB-lite"/>
    </source>
</evidence>
<name>Q9AX45_ORYSJ</name>
<protein>
    <submittedName>
        <fullName evidence="2">Uncharacterized protein P0416D03.35</fullName>
    </submittedName>
</protein>
<dbReference type="EMBL" id="AP002872">
    <property type="protein sequence ID" value="BAB21133.1"/>
    <property type="molecule type" value="Genomic_DNA"/>
</dbReference>
<feature type="region of interest" description="Disordered" evidence="1">
    <location>
        <begin position="1"/>
        <end position="79"/>
    </location>
</feature>
<evidence type="ECO:0000313" key="2">
    <source>
        <dbReference type="EMBL" id="BAB21133.1"/>
    </source>
</evidence>
<accession>Q9AX45</accession>
<dbReference type="AlphaFoldDB" id="Q9AX45"/>
<reference evidence="2" key="1">
    <citation type="journal article" date="2002" name="Nature">
        <title>The genome sequence and structure of rice chromosome 1.</title>
        <authorList>
            <person name="Sasaki T."/>
            <person name="Matsumoto T."/>
            <person name="Yamamoto K."/>
            <person name="Sakata K."/>
            <person name="Baba T."/>
            <person name="Katayose Y."/>
            <person name="Wu J."/>
            <person name="Niimura Y."/>
            <person name="Cheng Z."/>
            <person name="Nagamura Y."/>
            <person name="Antonio B.A."/>
            <person name="Kanamori H."/>
            <person name="Hosokawa S."/>
            <person name="Masukawa M."/>
            <person name="Arikawa K."/>
            <person name="Chiden Y."/>
            <person name="Hayashi M."/>
            <person name="Okamoto M."/>
            <person name="Ando T."/>
            <person name="Aoki H."/>
            <person name="Arita K."/>
            <person name="Hamada M."/>
            <person name="Harada C."/>
            <person name="Hijishita S."/>
            <person name="Honda M."/>
            <person name="Ichikawa Y."/>
            <person name="Idonuma A."/>
            <person name="Iijima M."/>
            <person name="Ikeda M."/>
            <person name="Ikeno M."/>
            <person name="Itoh S."/>
            <person name="Itoh T."/>
            <person name="Itoh Y."/>
            <person name="Itoh Y."/>
            <person name="Iwabuchi A."/>
            <person name="Kamiya K."/>
            <person name="Karasawa W."/>
            <person name="Katagiri S."/>
            <person name="Kikuta A."/>
            <person name="Kobayashi N."/>
            <person name="Kono I."/>
            <person name="Machita K."/>
            <person name="Maehara T."/>
            <person name="Mizuno H."/>
            <person name="Mizubayashi T."/>
            <person name="Mukai Y."/>
            <person name="Nagasaki H."/>
            <person name="Nakashima M."/>
            <person name="Nakama Y."/>
            <person name="Nakamichi Y."/>
            <person name="Nakamura M."/>
            <person name="Namiki N."/>
            <person name="Negishi M."/>
            <person name="Ohta I."/>
            <person name="Ono N."/>
            <person name="Saji S."/>
            <person name="Sakai K."/>
            <person name="Shibata M."/>
            <person name="Shimokawa T."/>
            <person name="Shomura A."/>
            <person name="Song J."/>
            <person name="Takazaki Y."/>
            <person name="Terasawa K."/>
            <person name="Tsuji K."/>
            <person name="Waki K."/>
            <person name="Yamagata H."/>
            <person name="Yamane H."/>
            <person name="Yoshiki S."/>
            <person name="Yoshihara R."/>
            <person name="Yukawa K."/>
            <person name="Zhong H."/>
            <person name="Iwama H."/>
            <person name="Endo T."/>
            <person name="Ito H."/>
            <person name="Hahn J.H."/>
            <person name="Kim H.I."/>
            <person name="Eun M.Y."/>
            <person name="Yano M."/>
            <person name="Jiang J."/>
            <person name="Gojobori T."/>
        </authorList>
    </citation>
    <scope>NUCLEOTIDE SEQUENCE [LARGE SCALE GENOMIC DNA]</scope>
</reference>
<sequence length="243" mass="26381">MNRCTGRRRQLSSSSSSGGRSGRSGAEATDGERARGGDGSRRHRPVAGGGRSGRSLPLPLSPVEGGGGDPGGGRSGAAVDTWSNCPDTFGLTSHPVPTALFTDRKHYSLFSQQTFTFDNYSSHRLNHHMISQNHALWSQFLIKLSVIILFVQEFLPGFSSVPVAPLYCSEPLSHPLRAPAMLFGKLGTELLSNVIRSISPHKMLLFLLQWKTLVPGKMVEQMENCRGLLDARIRLLQSEDGIG</sequence>